<feature type="domain" description="HAT C-terminal dimerisation" evidence="6">
    <location>
        <begin position="220"/>
        <end position="272"/>
    </location>
</feature>
<sequence>MLQDVSTRWNSTFYMLERFVELETSVRGTIGLLDKAPNGLNPNERAVIKEFCKVLQPFEDATRAVSGDQYITASMVIVIAQGLQDVCQQLKHQYLSIQTEGLINNLINGMKDRQNRGNLQKSMTLSRCTFLDPRLKNIPFIHNESMKTSVQNNVVELTENIISLARSETECTLQPEPSTSFQSSASVSDEKSFSIWEMIDKRFSEVHPAIRTSTARAIIEVQRYLEEPILKRNGNPLEWWQEHKYNYPYLSILARKTLCCLGSSVPCERGFQRQV</sequence>
<evidence type="ECO:0000313" key="8">
    <source>
        <dbReference type="Proteomes" id="UP001160148"/>
    </source>
</evidence>
<keyword evidence="2" id="KW-0479">Metal-binding</keyword>
<dbReference type="GO" id="GO:0005634">
    <property type="term" value="C:nucleus"/>
    <property type="evidence" value="ECO:0007669"/>
    <property type="project" value="UniProtKB-SubCell"/>
</dbReference>
<dbReference type="GO" id="GO:0008270">
    <property type="term" value="F:zinc ion binding"/>
    <property type="evidence" value="ECO:0007669"/>
    <property type="project" value="UniProtKB-KW"/>
</dbReference>
<dbReference type="InterPro" id="IPR012337">
    <property type="entry name" value="RNaseH-like_sf"/>
</dbReference>
<proteinExistence type="predicted"/>
<dbReference type="PANTHER" id="PTHR46481">
    <property type="entry name" value="ZINC FINGER BED DOMAIN-CONTAINING PROTEIN 4"/>
    <property type="match status" value="1"/>
</dbReference>
<name>A0AAV0WGJ8_9HEMI</name>
<evidence type="ECO:0000256" key="4">
    <source>
        <dbReference type="ARBA" id="ARBA00022833"/>
    </source>
</evidence>
<evidence type="ECO:0000256" key="1">
    <source>
        <dbReference type="ARBA" id="ARBA00004123"/>
    </source>
</evidence>
<organism evidence="7 8">
    <name type="scientific">Macrosiphum euphorbiae</name>
    <name type="common">potato aphid</name>
    <dbReference type="NCBI Taxonomy" id="13131"/>
    <lineage>
        <taxon>Eukaryota</taxon>
        <taxon>Metazoa</taxon>
        <taxon>Ecdysozoa</taxon>
        <taxon>Arthropoda</taxon>
        <taxon>Hexapoda</taxon>
        <taxon>Insecta</taxon>
        <taxon>Pterygota</taxon>
        <taxon>Neoptera</taxon>
        <taxon>Paraneoptera</taxon>
        <taxon>Hemiptera</taxon>
        <taxon>Sternorrhyncha</taxon>
        <taxon>Aphidomorpha</taxon>
        <taxon>Aphidoidea</taxon>
        <taxon>Aphididae</taxon>
        <taxon>Macrosiphini</taxon>
        <taxon>Macrosiphum</taxon>
    </lineage>
</organism>
<evidence type="ECO:0000256" key="5">
    <source>
        <dbReference type="ARBA" id="ARBA00023242"/>
    </source>
</evidence>
<evidence type="ECO:0000313" key="7">
    <source>
        <dbReference type="EMBL" id="CAI6355004.1"/>
    </source>
</evidence>
<evidence type="ECO:0000259" key="6">
    <source>
        <dbReference type="Pfam" id="PF05699"/>
    </source>
</evidence>
<dbReference type="GO" id="GO:0046983">
    <property type="term" value="F:protein dimerization activity"/>
    <property type="evidence" value="ECO:0007669"/>
    <property type="project" value="InterPro"/>
</dbReference>
<accession>A0AAV0WGJ8</accession>
<evidence type="ECO:0000256" key="3">
    <source>
        <dbReference type="ARBA" id="ARBA00022771"/>
    </source>
</evidence>
<dbReference type="Pfam" id="PF05699">
    <property type="entry name" value="Dimer_Tnp_hAT"/>
    <property type="match status" value="1"/>
</dbReference>
<keyword evidence="4" id="KW-0862">Zinc</keyword>
<dbReference type="SUPFAM" id="SSF53098">
    <property type="entry name" value="Ribonuclease H-like"/>
    <property type="match status" value="1"/>
</dbReference>
<evidence type="ECO:0000256" key="2">
    <source>
        <dbReference type="ARBA" id="ARBA00022723"/>
    </source>
</evidence>
<reference evidence="7 8" key="1">
    <citation type="submission" date="2023-01" db="EMBL/GenBank/DDBJ databases">
        <authorList>
            <person name="Whitehead M."/>
        </authorList>
    </citation>
    <scope>NUCLEOTIDE SEQUENCE [LARGE SCALE GENOMIC DNA]</scope>
</reference>
<dbReference type="InterPro" id="IPR008906">
    <property type="entry name" value="HATC_C_dom"/>
</dbReference>
<gene>
    <name evidence="7" type="ORF">MEUPH1_LOCUS10912</name>
</gene>
<protein>
    <recommendedName>
        <fullName evidence="6">HAT C-terminal dimerisation domain-containing protein</fullName>
    </recommendedName>
</protein>
<dbReference type="InterPro" id="IPR052035">
    <property type="entry name" value="ZnF_BED_domain_contain"/>
</dbReference>
<keyword evidence="8" id="KW-1185">Reference proteome</keyword>
<keyword evidence="3" id="KW-0863">Zinc-finger</keyword>
<dbReference type="EMBL" id="CARXXK010000002">
    <property type="protein sequence ID" value="CAI6355004.1"/>
    <property type="molecule type" value="Genomic_DNA"/>
</dbReference>
<comment type="subcellular location">
    <subcellularLocation>
        <location evidence="1">Nucleus</location>
    </subcellularLocation>
</comment>
<keyword evidence="5" id="KW-0539">Nucleus</keyword>
<comment type="caution">
    <text evidence="7">The sequence shown here is derived from an EMBL/GenBank/DDBJ whole genome shotgun (WGS) entry which is preliminary data.</text>
</comment>
<dbReference type="Proteomes" id="UP001160148">
    <property type="component" value="Unassembled WGS sequence"/>
</dbReference>
<dbReference type="PANTHER" id="PTHR46481:SF10">
    <property type="entry name" value="ZINC FINGER BED DOMAIN-CONTAINING PROTEIN 39"/>
    <property type="match status" value="1"/>
</dbReference>
<dbReference type="AlphaFoldDB" id="A0AAV0WGJ8"/>